<evidence type="ECO:0000313" key="2">
    <source>
        <dbReference type="Proteomes" id="UP000290289"/>
    </source>
</evidence>
<evidence type="ECO:0000313" key="1">
    <source>
        <dbReference type="EMBL" id="RXI01177.1"/>
    </source>
</evidence>
<reference evidence="1 2" key="1">
    <citation type="submission" date="2018-10" db="EMBL/GenBank/DDBJ databases">
        <title>A high-quality apple genome assembly.</title>
        <authorList>
            <person name="Hu J."/>
        </authorList>
    </citation>
    <scope>NUCLEOTIDE SEQUENCE [LARGE SCALE GENOMIC DNA]</scope>
    <source>
        <strain evidence="2">cv. HFTH1</strain>
        <tissue evidence="1">Young leaf</tissue>
    </source>
</reference>
<name>A0A498K1B5_MALDO</name>
<sequence length="101" mass="11446">MSTKLNDRDYNVANCALFALLPGPRCDNLVSKPLCHVVRVCRRERRAPKGWIVRSHIAQRSGSSMPYMYMPTYFSTRPFRSLLASGSVGTLKLSEFGQEYS</sequence>
<gene>
    <name evidence="1" type="ORF">DVH24_001411</name>
</gene>
<dbReference type="Proteomes" id="UP000290289">
    <property type="component" value="Chromosome 4"/>
</dbReference>
<dbReference type="EMBL" id="RDQH01000330">
    <property type="protein sequence ID" value="RXI01177.1"/>
    <property type="molecule type" value="Genomic_DNA"/>
</dbReference>
<accession>A0A498K1B5</accession>
<protein>
    <submittedName>
        <fullName evidence="1">Uncharacterized protein</fullName>
    </submittedName>
</protein>
<dbReference type="AlphaFoldDB" id="A0A498K1B5"/>
<proteinExistence type="predicted"/>
<comment type="caution">
    <text evidence="1">The sequence shown here is derived from an EMBL/GenBank/DDBJ whole genome shotgun (WGS) entry which is preliminary data.</text>
</comment>
<keyword evidence="2" id="KW-1185">Reference proteome</keyword>
<organism evidence="1 2">
    <name type="scientific">Malus domestica</name>
    <name type="common">Apple</name>
    <name type="synonym">Pyrus malus</name>
    <dbReference type="NCBI Taxonomy" id="3750"/>
    <lineage>
        <taxon>Eukaryota</taxon>
        <taxon>Viridiplantae</taxon>
        <taxon>Streptophyta</taxon>
        <taxon>Embryophyta</taxon>
        <taxon>Tracheophyta</taxon>
        <taxon>Spermatophyta</taxon>
        <taxon>Magnoliopsida</taxon>
        <taxon>eudicotyledons</taxon>
        <taxon>Gunneridae</taxon>
        <taxon>Pentapetalae</taxon>
        <taxon>rosids</taxon>
        <taxon>fabids</taxon>
        <taxon>Rosales</taxon>
        <taxon>Rosaceae</taxon>
        <taxon>Amygdaloideae</taxon>
        <taxon>Maleae</taxon>
        <taxon>Malus</taxon>
    </lineage>
</organism>